<proteinExistence type="predicted"/>
<evidence type="ECO:0000256" key="1">
    <source>
        <dbReference type="SAM" id="MobiDB-lite"/>
    </source>
</evidence>
<dbReference type="EMBL" id="PXYT01000112">
    <property type="protein sequence ID" value="PSR22394.1"/>
    <property type="molecule type" value="Genomic_DNA"/>
</dbReference>
<accession>A0A2T2WJH1</accession>
<comment type="caution">
    <text evidence="2">The sequence shown here is derived from an EMBL/GenBank/DDBJ whole genome shotgun (WGS) entry which is preliminary data.</text>
</comment>
<feature type="region of interest" description="Disordered" evidence="1">
    <location>
        <begin position="1"/>
        <end position="57"/>
    </location>
</feature>
<gene>
    <name evidence="2" type="ORF">C7B43_20795</name>
</gene>
<organism evidence="2 3">
    <name type="scientific">Sulfobacillus benefaciens</name>
    <dbReference type="NCBI Taxonomy" id="453960"/>
    <lineage>
        <taxon>Bacteria</taxon>
        <taxon>Bacillati</taxon>
        <taxon>Bacillota</taxon>
        <taxon>Clostridia</taxon>
        <taxon>Eubacteriales</taxon>
        <taxon>Clostridiales Family XVII. Incertae Sedis</taxon>
        <taxon>Sulfobacillus</taxon>
    </lineage>
</organism>
<dbReference type="AlphaFoldDB" id="A0A2T2WJH1"/>
<sequence>MAANKRPTLAESGIEKLFHPPEAPVPAETPSLQPVTSPNTHADKSPSSSASWDATHKRRTFHCPNDTWNRLVAWCDRNGVSHSAAMTQALEAFLNEQGGTR</sequence>
<evidence type="ECO:0000313" key="3">
    <source>
        <dbReference type="Proteomes" id="UP000242699"/>
    </source>
</evidence>
<dbReference type="Proteomes" id="UP000242699">
    <property type="component" value="Unassembled WGS sequence"/>
</dbReference>
<evidence type="ECO:0000313" key="2">
    <source>
        <dbReference type="EMBL" id="PSR22394.1"/>
    </source>
</evidence>
<protein>
    <submittedName>
        <fullName evidence="2">Uncharacterized protein</fullName>
    </submittedName>
</protein>
<reference evidence="2 3" key="1">
    <citation type="journal article" date="2014" name="BMC Genomics">
        <title>Comparison of environmental and isolate Sulfobacillus genomes reveals diverse carbon, sulfur, nitrogen, and hydrogen metabolisms.</title>
        <authorList>
            <person name="Justice N.B."/>
            <person name="Norman A."/>
            <person name="Brown C.T."/>
            <person name="Singh A."/>
            <person name="Thomas B.C."/>
            <person name="Banfield J.F."/>
        </authorList>
    </citation>
    <scope>NUCLEOTIDE SEQUENCE [LARGE SCALE GENOMIC DNA]</scope>
    <source>
        <strain evidence="2">AMDSBA1</strain>
    </source>
</reference>
<name>A0A2T2WJH1_9FIRM</name>
<feature type="compositionally biased region" description="Polar residues" evidence="1">
    <location>
        <begin position="30"/>
        <end position="52"/>
    </location>
</feature>